<dbReference type="Gene3D" id="3.90.79.10">
    <property type="entry name" value="Nucleoside Triphosphate Pyrophosphohydrolase"/>
    <property type="match status" value="1"/>
</dbReference>
<name>A0ABY5UWT8_9BACT</name>
<evidence type="ECO:0000256" key="1">
    <source>
        <dbReference type="ARBA" id="ARBA00001946"/>
    </source>
</evidence>
<dbReference type="CDD" id="cd03673">
    <property type="entry name" value="NUDIX_Ap6A_hydrolase"/>
    <property type="match status" value="1"/>
</dbReference>
<evidence type="ECO:0000313" key="5">
    <source>
        <dbReference type="Proteomes" id="UP001059295"/>
    </source>
</evidence>
<reference evidence="4" key="1">
    <citation type="journal article" date="2022" name="Cell">
        <title>Design, construction, and in vivo augmentation of a complex gut microbiome.</title>
        <authorList>
            <person name="Cheng A.G."/>
            <person name="Ho P.Y."/>
            <person name="Aranda-Diaz A."/>
            <person name="Jain S."/>
            <person name="Yu F.B."/>
            <person name="Meng X."/>
            <person name="Wang M."/>
            <person name="Iakiviak M."/>
            <person name="Nagashima K."/>
            <person name="Zhao A."/>
            <person name="Murugkar P."/>
            <person name="Patil A."/>
            <person name="Atabakhsh K."/>
            <person name="Weakley A."/>
            <person name="Yan J."/>
            <person name="Brumbaugh A.R."/>
            <person name="Higginbottom S."/>
            <person name="Dimas A."/>
            <person name="Shiver A.L."/>
            <person name="Deutschbauer A."/>
            <person name="Neff N."/>
            <person name="Sonnenburg J.L."/>
            <person name="Huang K.C."/>
            <person name="Fischbach M.A."/>
        </authorList>
    </citation>
    <scope>NUCLEOTIDE SEQUENCE</scope>
    <source>
        <strain evidence="4">AP11</strain>
    </source>
</reference>
<gene>
    <name evidence="4" type="ORF">NQ491_07495</name>
</gene>
<evidence type="ECO:0000313" key="4">
    <source>
        <dbReference type="EMBL" id="UWN56505.1"/>
    </source>
</evidence>
<dbReference type="PANTHER" id="PTHR43046">
    <property type="entry name" value="GDP-MANNOSE MANNOSYL HYDROLASE"/>
    <property type="match status" value="1"/>
</dbReference>
<dbReference type="InterPro" id="IPR020476">
    <property type="entry name" value="Nudix_hydrolase"/>
</dbReference>
<keyword evidence="5" id="KW-1185">Reference proteome</keyword>
<dbReference type="InterPro" id="IPR000086">
    <property type="entry name" value="NUDIX_hydrolase_dom"/>
</dbReference>
<comment type="cofactor">
    <cofactor evidence="1">
        <name>Mg(2+)</name>
        <dbReference type="ChEBI" id="CHEBI:18420"/>
    </cofactor>
</comment>
<dbReference type="EMBL" id="CP102294">
    <property type="protein sequence ID" value="UWN56505.1"/>
    <property type="molecule type" value="Genomic_DNA"/>
</dbReference>
<dbReference type="PANTHER" id="PTHR43046:SF16">
    <property type="entry name" value="ADP-RIBOSE PYROPHOSPHATASE YJHB-RELATED"/>
    <property type="match status" value="1"/>
</dbReference>
<dbReference type="RefSeq" id="WP_232423216.1">
    <property type="nucleotide sequence ID" value="NZ_CAPH01000018.1"/>
</dbReference>
<keyword evidence="2" id="KW-0378">Hydrolase</keyword>
<proteinExistence type="predicted"/>
<dbReference type="GeneID" id="82891567"/>
<dbReference type="InterPro" id="IPR015797">
    <property type="entry name" value="NUDIX_hydrolase-like_dom_sf"/>
</dbReference>
<dbReference type="Pfam" id="PF00293">
    <property type="entry name" value="NUDIX"/>
    <property type="match status" value="1"/>
</dbReference>
<evidence type="ECO:0000256" key="2">
    <source>
        <dbReference type="ARBA" id="ARBA00022801"/>
    </source>
</evidence>
<protein>
    <submittedName>
        <fullName evidence="4">NUDIX domain-containing protein</fullName>
    </submittedName>
</protein>
<sequence length="137" mass="15627">MPLIEAGGGLVSDAGGRVLMIFRNGRWDLPKGKLEPGERIEECAVREVSEECALPLQELRRDDKIADTYHCYRIGDRWVLKRTSWYRMRYAGAVAPRPQTVEGITRAEWVAREQIPARLSGAYYTIRDVFREAGLSD</sequence>
<dbReference type="PRINTS" id="PR00502">
    <property type="entry name" value="NUDIXFAMILY"/>
</dbReference>
<dbReference type="PROSITE" id="PS51462">
    <property type="entry name" value="NUDIX"/>
    <property type="match status" value="1"/>
</dbReference>
<organism evidence="4 5">
    <name type="scientific">Alistipes ihumii AP11</name>
    <dbReference type="NCBI Taxonomy" id="1211813"/>
    <lineage>
        <taxon>Bacteria</taxon>
        <taxon>Pseudomonadati</taxon>
        <taxon>Bacteroidota</taxon>
        <taxon>Bacteroidia</taxon>
        <taxon>Bacteroidales</taxon>
        <taxon>Rikenellaceae</taxon>
        <taxon>Alistipes</taxon>
    </lineage>
</organism>
<dbReference type="SUPFAM" id="SSF55811">
    <property type="entry name" value="Nudix"/>
    <property type="match status" value="1"/>
</dbReference>
<feature type="domain" description="Nudix hydrolase" evidence="3">
    <location>
        <begin position="2"/>
        <end position="132"/>
    </location>
</feature>
<evidence type="ECO:0000259" key="3">
    <source>
        <dbReference type="PROSITE" id="PS51462"/>
    </source>
</evidence>
<accession>A0ABY5UWT8</accession>
<dbReference type="Proteomes" id="UP001059295">
    <property type="component" value="Chromosome"/>
</dbReference>